<evidence type="ECO:0000313" key="9">
    <source>
        <dbReference type="EMBL" id="GAA5797980.1"/>
    </source>
</evidence>
<dbReference type="InterPro" id="IPR019787">
    <property type="entry name" value="Znf_PHD-finger"/>
</dbReference>
<evidence type="ECO:0000256" key="2">
    <source>
        <dbReference type="ARBA" id="ARBA00022771"/>
    </source>
</evidence>
<evidence type="ECO:0000256" key="3">
    <source>
        <dbReference type="ARBA" id="ARBA00022833"/>
    </source>
</evidence>
<dbReference type="InterPro" id="IPR001214">
    <property type="entry name" value="SET_dom"/>
</dbReference>
<feature type="domain" description="SET" evidence="8">
    <location>
        <begin position="209"/>
        <end position="337"/>
    </location>
</feature>
<dbReference type="SUPFAM" id="SSF57903">
    <property type="entry name" value="FYVE/PHD zinc finger"/>
    <property type="match status" value="1"/>
</dbReference>
<reference evidence="9 10" key="1">
    <citation type="submission" date="2024-04" db="EMBL/GenBank/DDBJ databases">
        <title>genome sequences of Mucor flavus KT1a and Helicostylum pulchrum KT1b strains isolation_sourced from the surface of a dry-aged beef.</title>
        <authorList>
            <person name="Toyotome T."/>
            <person name="Hosono M."/>
            <person name="Torimaru M."/>
            <person name="Fukuda K."/>
            <person name="Mikami N."/>
        </authorList>
    </citation>
    <scope>NUCLEOTIDE SEQUENCE [LARGE SCALE GENOMIC DNA]</scope>
    <source>
        <strain evidence="9 10">KT1b</strain>
    </source>
</reference>
<dbReference type="Gene3D" id="2.170.270.10">
    <property type="entry name" value="SET domain"/>
    <property type="match status" value="1"/>
</dbReference>
<feature type="region of interest" description="Disordered" evidence="6">
    <location>
        <begin position="1"/>
        <end position="25"/>
    </location>
</feature>
<dbReference type="PROSITE" id="PS01359">
    <property type="entry name" value="ZF_PHD_1"/>
    <property type="match status" value="1"/>
</dbReference>
<dbReference type="PROSITE" id="PS50016">
    <property type="entry name" value="ZF_PHD_2"/>
    <property type="match status" value="1"/>
</dbReference>
<dbReference type="CDD" id="cd15550">
    <property type="entry name" value="PHD_MLL5"/>
    <property type="match status" value="1"/>
</dbReference>
<gene>
    <name evidence="9" type="ORF">HPULCUR_003378</name>
</gene>
<feature type="compositionally biased region" description="Polar residues" evidence="6">
    <location>
        <begin position="617"/>
        <end position="629"/>
    </location>
</feature>
<proteinExistence type="predicted"/>
<evidence type="ECO:0000256" key="6">
    <source>
        <dbReference type="SAM" id="MobiDB-lite"/>
    </source>
</evidence>
<dbReference type="EMBL" id="BAABUJ010000009">
    <property type="protein sequence ID" value="GAA5797980.1"/>
    <property type="molecule type" value="Genomic_DNA"/>
</dbReference>
<dbReference type="SUPFAM" id="SSF82199">
    <property type="entry name" value="SET domain"/>
    <property type="match status" value="1"/>
</dbReference>
<evidence type="ECO:0000256" key="5">
    <source>
        <dbReference type="PROSITE-ProRule" id="PRU00146"/>
    </source>
</evidence>
<sequence length="662" mass="75534">MSKLKLKYPESQHDSTTDDDPDTEDQGDIIRCVCKSTNDDGFTIQCEQCDTWQHAKCVNIKKKAIPEHYVCDRCNKRLKKTFKSNVESESTKDRKKKPLKRDNKKKRLIQQEQEQEEAAKRKKFTTVSKIIMKEKLVQDLFIEVHRQWIELNRPTKKNNNKSETSTATASSNNSNNNNGNNKGLDSIIVMESNLLLPAIPKASVKPIRKSLRSSFSYRNDPSVQKGIFADIHIPQNRYLMQVTGEASRKSEYKADTRNHYNLLGTPLPRVFFYPSLDICVDARYTGNDARFVRRSCCPNSEIKSIILPNDNEDQTVHMGIYTKDEVDKGEEITIGWNWQKGHIMWKKNNLFKDMDSDHISDIMDESEKNIIRETLDLIHSEFGKCACEDEEDCLLEYLKDELEREPSPSKKRLKKQQYTAPVNSIFTSDEEDEEEEEIKLKSDKKTSSIIPTVPLAIVPTTSSSEIISGYKRARPIPDSIKLPCKKKWLHDYIQQQTAKEKAPVSVPSPITSTTELEPVYDEEGELSDGASSQSTLPLDDTPTIEQPTEHVNLSEKEFIKKEPASSNHIAQESLDDMDTTDELDTDMSDKLETAKPTTVAADKPIIVESEKSIKVTEPTSNETLNMESKSSTEDPPVPKVKLSIQEYLKRQRGNLPTPDEKH</sequence>
<feature type="compositionally biased region" description="Low complexity" evidence="6">
    <location>
        <begin position="161"/>
        <end position="180"/>
    </location>
</feature>
<feature type="region of interest" description="Disordered" evidence="6">
    <location>
        <begin position="610"/>
        <end position="638"/>
    </location>
</feature>
<protein>
    <recommendedName>
        <fullName evidence="11">SET domain-containing protein</fullName>
    </recommendedName>
</protein>
<keyword evidence="1" id="KW-0479">Metal-binding</keyword>
<feature type="region of interest" description="Disordered" evidence="6">
    <location>
        <begin position="83"/>
        <end position="122"/>
    </location>
</feature>
<keyword evidence="3" id="KW-0862">Zinc</keyword>
<evidence type="ECO:0000256" key="4">
    <source>
        <dbReference type="ARBA" id="ARBA00022853"/>
    </source>
</evidence>
<dbReference type="SMART" id="SM00317">
    <property type="entry name" value="SET"/>
    <property type="match status" value="1"/>
</dbReference>
<dbReference type="Gene3D" id="3.30.40.10">
    <property type="entry name" value="Zinc/RING finger domain, C3HC4 (zinc finger)"/>
    <property type="match status" value="1"/>
</dbReference>
<dbReference type="SMART" id="SM00249">
    <property type="entry name" value="PHD"/>
    <property type="match status" value="1"/>
</dbReference>
<dbReference type="PANTHER" id="PTHR46462:SF3">
    <property type="entry name" value="UPSET, ISOFORM A"/>
    <property type="match status" value="1"/>
</dbReference>
<dbReference type="PANTHER" id="PTHR46462">
    <property type="entry name" value="UPSET, ISOFORM A"/>
    <property type="match status" value="1"/>
</dbReference>
<dbReference type="InterPro" id="IPR019786">
    <property type="entry name" value="Zinc_finger_PHD-type_CS"/>
</dbReference>
<evidence type="ECO:0000259" key="8">
    <source>
        <dbReference type="PROSITE" id="PS50280"/>
    </source>
</evidence>
<evidence type="ECO:0000259" key="7">
    <source>
        <dbReference type="PROSITE" id="PS50016"/>
    </source>
</evidence>
<feature type="compositionally biased region" description="Basic residues" evidence="6">
    <location>
        <begin position="93"/>
        <end position="108"/>
    </location>
</feature>
<dbReference type="Proteomes" id="UP001476247">
    <property type="component" value="Unassembled WGS sequence"/>
</dbReference>
<feature type="domain" description="PHD-type" evidence="7">
    <location>
        <begin position="29"/>
        <end position="77"/>
    </location>
</feature>
<comment type="caution">
    <text evidence="9">The sequence shown here is derived from an EMBL/GenBank/DDBJ whole genome shotgun (WGS) entry which is preliminary data.</text>
</comment>
<dbReference type="InterPro" id="IPR011011">
    <property type="entry name" value="Znf_FYVE_PHD"/>
</dbReference>
<dbReference type="Pfam" id="PF00856">
    <property type="entry name" value="SET"/>
    <property type="match status" value="1"/>
</dbReference>
<dbReference type="InterPro" id="IPR013083">
    <property type="entry name" value="Znf_RING/FYVE/PHD"/>
</dbReference>
<feature type="compositionally biased region" description="Basic and acidic residues" evidence="6">
    <location>
        <begin position="552"/>
        <end position="563"/>
    </location>
</feature>
<keyword evidence="10" id="KW-1185">Reference proteome</keyword>
<name>A0ABP9XUH8_9FUNG</name>
<feature type="region of interest" description="Disordered" evidence="6">
    <location>
        <begin position="153"/>
        <end position="180"/>
    </location>
</feature>
<accession>A0ABP9XUH8</accession>
<feature type="compositionally biased region" description="Basic and acidic residues" evidence="6">
    <location>
        <begin position="7"/>
        <end position="16"/>
    </location>
</feature>
<dbReference type="InterPro" id="IPR001965">
    <property type="entry name" value="Znf_PHD"/>
</dbReference>
<dbReference type="Pfam" id="PF20826">
    <property type="entry name" value="PHD_5"/>
    <property type="match status" value="1"/>
</dbReference>
<keyword evidence="4" id="KW-0156">Chromatin regulator</keyword>
<feature type="compositionally biased region" description="Acidic residues" evidence="6">
    <location>
        <begin position="573"/>
        <end position="586"/>
    </location>
</feature>
<dbReference type="InterPro" id="IPR046341">
    <property type="entry name" value="SET_dom_sf"/>
</dbReference>
<feature type="region of interest" description="Disordered" evidence="6">
    <location>
        <begin position="497"/>
        <end position="596"/>
    </location>
</feature>
<evidence type="ECO:0008006" key="11">
    <source>
        <dbReference type="Google" id="ProtNLM"/>
    </source>
</evidence>
<evidence type="ECO:0000313" key="10">
    <source>
        <dbReference type="Proteomes" id="UP001476247"/>
    </source>
</evidence>
<dbReference type="PROSITE" id="PS50280">
    <property type="entry name" value="SET"/>
    <property type="match status" value="1"/>
</dbReference>
<keyword evidence="2 5" id="KW-0863">Zinc-finger</keyword>
<organism evidence="9 10">
    <name type="scientific">Helicostylum pulchrum</name>
    <dbReference type="NCBI Taxonomy" id="562976"/>
    <lineage>
        <taxon>Eukaryota</taxon>
        <taxon>Fungi</taxon>
        <taxon>Fungi incertae sedis</taxon>
        <taxon>Mucoromycota</taxon>
        <taxon>Mucoromycotina</taxon>
        <taxon>Mucoromycetes</taxon>
        <taxon>Mucorales</taxon>
        <taxon>Mucorineae</taxon>
        <taxon>Mucoraceae</taxon>
        <taxon>Helicostylum</taxon>
    </lineage>
</organism>
<evidence type="ECO:0000256" key="1">
    <source>
        <dbReference type="ARBA" id="ARBA00022723"/>
    </source>
</evidence>